<dbReference type="SUPFAM" id="SSF53335">
    <property type="entry name" value="S-adenosyl-L-methionine-dependent methyltransferases"/>
    <property type="match status" value="1"/>
</dbReference>
<accession>A0AAE9XTV8</accession>
<sequence length="274" mass="30266">MQTNLQRRIQRYGWNKAADHYERGWRESLAEAQARLLEMADAQPGETVVDMACGTGLVSFPLAEKVGPNGRVIATDISERMIEIVRQESTIRGVMRVDAFRADSEMLDMIQDASVDLVTCALGLMYFPDPLAAMKQAMRMLKPGGRAVFAVWGGRDRCGWADIFPIVDARVQSDVCPLFFRLGTGSTLAWEMALAGFSHVREERLSTMLPYDSADAAVSAAFAGGPVALAYERFDDDTRHSAHDEYLASIAAFRDGNGYRIPGEFVICEGRRAV</sequence>
<evidence type="ECO:0000313" key="1">
    <source>
        <dbReference type="EMBL" id="WCL53298.1"/>
    </source>
</evidence>
<dbReference type="Gene3D" id="3.40.50.150">
    <property type="entry name" value="Vaccinia Virus protein VP39"/>
    <property type="match status" value="1"/>
</dbReference>
<dbReference type="Proteomes" id="UP001217500">
    <property type="component" value="Chromosome"/>
</dbReference>
<dbReference type="AlphaFoldDB" id="A0AAE9XTV8"/>
<dbReference type="GO" id="GO:0032259">
    <property type="term" value="P:methylation"/>
    <property type="evidence" value="ECO:0007669"/>
    <property type="project" value="UniProtKB-KW"/>
</dbReference>
<dbReference type="KEGG" id="gso:PH603_12200"/>
<keyword evidence="2" id="KW-1185">Reference proteome</keyword>
<protein>
    <submittedName>
        <fullName evidence="1">Class I SAM-dependent methyltransferase</fullName>
    </submittedName>
</protein>
<keyword evidence="1" id="KW-0489">Methyltransferase</keyword>
<dbReference type="CDD" id="cd02440">
    <property type="entry name" value="AdoMet_MTases"/>
    <property type="match status" value="1"/>
</dbReference>
<dbReference type="PANTHER" id="PTHR43591">
    <property type="entry name" value="METHYLTRANSFERASE"/>
    <property type="match status" value="1"/>
</dbReference>
<gene>
    <name evidence="1" type="ORF">PH603_12200</name>
</gene>
<dbReference type="EMBL" id="CP116805">
    <property type="protein sequence ID" value="WCL53298.1"/>
    <property type="molecule type" value="Genomic_DNA"/>
</dbReference>
<evidence type="ECO:0000313" key="2">
    <source>
        <dbReference type="Proteomes" id="UP001217500"/>
    </source>
</evidence>
<dbReference type="InterPro" id="IPR029063">
    <property type="entry name" value="SAM-dependent_MTases_sf"/>
</dbReference>
<name>A0AAE9XTV8_9PROT</name>
<dbReference type="PANTHER" id="PTHR43591:SF99">
    <property type="entry name" value="OS06G0646000 PROTEIN"/>
    <property type="match status" value="1"/>
</dbReference>
<reference evidence="1" key="1">
    <citation type="submission" date="2023-01" db="EMBL/GenBank/DDBJ databases">
        <title>The genome sequence of Kordiimonadaceae bacterium 6D33.</title>
        <authorList>
            <person name="Liu Y."/>
        </authorList>
    </citation>
    <scope>NUCLEOTIDE SEQUENCE</scope>
    <source>
        <strain evidence="1">6D33</strain>
    </source>
</reference>
<keyword evidence="1" id="KW-0808">Transferase</keyword>
<dbReference type="Pfam" id="PF01209">
    <property type="entry name" value="Ubie_methyltran"/>
    <property type="match status" value="1"/>
</dbReference>
<proteinExistence type="predicted"/>
<dbReference type="GO" id="GO:0008168">
    <property type="term" value="F:methyltransferase activity"/>
    <property type="evidence" value="ECO:0007669"/>
    <property type="project" value="UniProtKB-KW"/>
</dbReference>
<dbReference type="RefSeq" id="WP_289502810.1">
    <property type="nucleotide sequence ID" value="NZ_CP116805.1"/>
</dbReference>
<organism evidence="1 2">
    <name type="scientific">Gimibacter soli</name>
    <dbReference type="NCBI Taxonomy" id="3024400"/>
    <lineage>
        <taxon>Bacteria</taxon>
        <taxon>Pseudomonadati</taxon>
        <taxon>Pseudomonadota</taxon>
        <taxon>Alphaproteobacteria</taxon>
        <taxon>Kordiimonadales</taxon>
        <taxon>Temperatibacteraceae</taxon>
        <taxon>Gimibacter</taxon>
    </lineage>
</organism>